<feature type="transmembrane region" description="Helical" evidence="1">
    <location>
        <begin position="185"/>
        <end position="209"/>
    </location>
</feature>
<feature type="transmembrane region" description="Helical" evidence="1">
    <location>
        <begin position="324"/>
        <end position="345"/>
    </location>
</feature>
<feature type="transmembrane region" description="Helical" evidence="1">
    <location>
        <begin position="241"/>
        <end position="263"/>
    </location>
</feature>
<feature type="transmembrane region" description="Helical" evidence="1">
    <location>
        <begin position="352"/>
        <end position="375"/>
    </location>
</feature>
<keyword evidence="1" id="KW-0812">Transmembrane</keyword>
<keyword evidence="1" id="KW-1133">Transmembrane helix</keyword>
<dbReference type="Proteomes" id="UP000593766">
    <property type="component" value="Chromosome"/>
</dbReference>
<name>A0A7M1UNQ5_9CREN</name>
<evidence type="ECO:0000313" key="2">
    <source>
        <dbReference type="EMBL" id="QOR93895.1"/>
    </source>
</evidence>
<dbReference type="OrthoDB" id="19126at2157"/>
<evidence type="ECO:0000256" key="1">
    <source>
        <dbReference type="SAM" id="Phobius"/>
    </source>
</evidence>
<feature type="transmembrane region" description="Helical" evidence="1">
    <location>
        <begin position="20"/>
        <end position="38"/>
    </location>
</feature>
<dbReference type="EMBL" id="CP063144">
    <property type="protein sequence ID" value="QOR93895.1"/>
    <property type="molecule type" value="Genomic_DNA"/>
</dbReference>
<evidence type="ECO:0000313" key="3">
    <source>
        <dbReference type="Proteomes" id="UP000593766"/>
    </source>
</evidence>
<dbReference type="GeneID" id="59454630"/>
<dbReference type="KEGG" id="tcs:IMZ38_04390"/>
<gene>
    <name evidence="2" type="ORF">IMZ38_04390</name>
</gene>
<keyword evidence="3" id="KW-1185">Reference proteome</keyword>
<feature type="transmembrane region" description="Helical" evidence="1">
    <location>
        <begin position="381"/>
        <end position="403"/>
    </location>
</feature>
<organism evidence="2 3">
    <name type="scientific">Thermosphaera chiliense</name>
    <dbReference type="NCBI Taxonomy" id="3402707"/>
    <lineage>
        <taxon>Archaea</taxon>
        <taxon>Thermoproteota</taxon>
        <taxon>Thermoprotei</taxon>
        <taxon>Desulfurococcales</taxon>
        <taxon>Desulfurococcaceae</taxon>
        <taxon>Thermosphaera</taxon>
    </lineage>
</organism>
<dbReference type="GO" id="GO:0140359">
    <property type="term" value="F:ABC-type transporter activity"/>
    <property type="evidence" value="ECO:0007669"/>
    <property type="project" value="InterPro"/>
</dbReference>
<dbReference type="Gene3D" id="3.40.1710.10">
    <property type="entry name" value="abc type-2 transporter like domain"/>
    <property type="match status" value="1"/>
</dbReference>
<dbReference type="RefSeq" id="WP_193435702.1">
    <property type="nucleotide sequence ID" value="NZ_CP063144.1"/>
</dbReference>
<accession>A0A7M1UNQ5</accession>
<dbReference type="AlphaFoldDB" id="A0A7M1UNQ5"/>
<proteinExistence type="predicted"/>
<protein>
    <submittedName>
        <fullName evidence="2">ABC transporter permease</fullName>
    </submittedName>
</protein>
<reference evidence="2 3" key="1">
    <citation type="submission" date="2020-10" db="EMBL/GenBank/DDBJ databases">
        <title>Complete genome sequence of Thermosphaera aggregans strain 3507.</title>
        <authorList>
            <person name="Zayulina K.S."/>
            <person name="Elcheninov A.G."/>
            <person name="Toshchakov S.V."/>
            <person name="Kublanov I.V."/>
            <person name="Kochetkova T.V."/>
        </authorList>
    </citation>
    <scope>NUCLEOTIDE SEQUENCE [LARGE SCALE GENOMIC DNA]</scope>
    <source>
        <strain evidence="2 3">3507</strain>
    </source>
</reference>
<keyword evidence="1" id="KW-0472">Membrane</keyword>
<feature type="transmembrane region" description="Helical" evidence="1">
    <location>
        <begin position="294"/>
        <end position="318"/>
    </location>
</feature>
<sequence>MSLTPLIIREVKAFVKNPAFIMSIVLLFVFYGALGRLISTGVQTVVEETLNVQVGVVVEDNSEFVNKVLSIANETSGGRLKLVGSVDSGLSMYEIVVVIPPDFTSRAMNLNETLVLESYTKINTVSPVVSSAKTGIAMTISELIRKSVAFTIAVENNIDPSLIEKPIVVNSTVELYGKTMRMEEYTAFSSILGIIPVIVAIIIGVNAMYASQFTATEKVEKAFEMLLAQPIPRRNVVFAKIIGSIVASLLMGIAYFAGILFMLSSAATPSAPAPSETSINLADFLYQTFGFESISISIVSIVLGLVYSGAIGVTLGSIVSDERIAGALTTPILFVFIGVGYALLFIGLPINVVTGVIAGVTIAPLPIVAVVSTMMGDTTTLAVSLLVAVVSTLSVMSIAVYVFNRDIVVLGLRIGRLKIRERT</sequence>
<dbReference type="GO" id="GO:0016020">
    <property type="term" value="C:membrane"/>
    <property type="evidence" value="ECO:0007669"/>
    <property type="project" value="UniProtKB-SubCell"/>
</dbReference>
<dbReference type="Pfam" id="PF12679">
    <property type="entry name" value="ABC2_membrane_2"/>
    <property type="match status" value="1"/>
</dbReference>